<name>R0KRA5_ANAPL</name>
<dbReference type="EMBL" id="KB744185">
    <property type="protein sequence ID" value="EOA95778.1"/>
    <property type="molecule type" value="Genomic_DNA"/>
</dbReference>
<protein>
    <submittedName>
        <fullName evidence="3">Uncharacterized protein</fullName>
    </submittedName>
</protein>
<organism evidence="3 4">
    <name type="scientific">Anas platyrhynchos</name>
    <name type="common">Mallard</name>
    <name type="synonym">Anas boschas</name>
    <dbReference type="NCBI Taxonomy" id="8839"/>
    <lineage>
        <taxon>Eukaryota</taxon>
        <taxon>Metazoa</taxon>
        <taxon>Chordata</taxon>
        <taxon>Craniata</taxon>
        <taxon>Vertebrata</taxon>
        <taxon>Euteleostomi</taxon>
        <taxon>Archelosauria</taxon>
        <taxon>Archosauria</taxon>
        <taxon>Dinosauria</taxon>
        <taxon>Saurischia</taxon>
        <taxon>Theropoda</taxon>
        <taxon>Coelurosauria</taxon>
        <taxon>Aves</taxon>
        <taxon>Neognathae</taxon>
        <taxon>Galloanserae</taxon>
        <taxon>Anseriformes</taxon>
        <taxon>Anatidae</taxon>
        <taxon>Anatinae</taxon>
        <taxon>Anas</taxon>
    </lineage>
</organism>
<gene>
    <name evidence="3" type="ORF">Anapl_11619</name>
</gene>
<evidence type="ECO:0000256" key="2">
    <source>
        <dbReference type="SAM" id="SignalP"/>
    </source>
</evidence>
<evidence type="ECO:0000313" key="3">
    <source>
        <dbReference type="EMBL" id="EOA95778.1"/>
    </source>
</evidence>
<sequence length="134" mass="15069">MVPSIALLVLTTALPDAASAWRDERRPRGRLDIGGHHDNLPGGGGEEIQKKENKPHMISAMWYSTIQRCSFQIQEMHTKADIHKDAAHLLREGTASAKLSIRPESAVEFRWKIQGDSWQECVDETSYETTAEDL</sequence>
<keyword evidence="2" id="KW-0732">Signal</keyword>
<feature type="chain" id="PRO_5004344488" evidence="2">
    <location>
        <begin position="21"/>
        <end position="134"/>
    </location>
</feature>
<evidence type="ECO:0000313" key="4">
    <source>
        <dbReference type="Proteomes" id="UP000296049"/>
    </source>
</evidence>
<feature type="region of interest" description="Disordered" evidence="1">
    <location>
        <begin position="28"/>
        <end position="49"/>
    </location>
</feature>
<accession>R0KRA5</accession>
<keyword evidence="4" id="KW-1185">Reference proteome</keyword>
<evidence type="ECO:0000256" key="1">
    <source>
        <dbReference type="SAM" id="MobiDB-lite"/>
    </source>
</evidence>
<feature type="compositionally biased region" description="Basic and acidic residues" evidence="1">
    <location>
        <begin position="28"/>
        <end position="39"/>
    </location>
</feature>
<feature type="signal peptide" evidence="2">
    <location>
        <begin position="1"/>
        <end position="20"/>
    </location>
</feature>
<dbReference type="AlphaFoldDB" id="R0KRA5"/>
<dbReference type="Proteomes" id="UP000296049">
    <property type="component" value="Unassembled WGS sequence"/>
</dbReference>
<reference evidence="4" key="1">
    <citation type="journal article" date="2013" name="Nat. Genet.">
        <title>The duck genome and transcriptome provide insight into an avian influenza virus reservoir species.</title>
        <authorList>
            <person name="Huang Y."/>
            <person name="Li Y."/>
            <person name="Burt D.W."/>
            <person name="Chen H."/>
            <person name="Zhang Y."/>
            <person name="Qian W."/>
            <person name="Kim H."/>
            <person name="Gan S."/>
            <person name="Zhao Y."/>
            <person name="Li J."/>
            <person name="Yi K."/>
            <person name="Feng H."/>
            <person name="Zhu P."/>
            <person name="Li B."/>
            <person name="Liu Q."/>
            <person name="Fairley S."/>
            <person name="Magor K.E."/>
            <person name="Du Z."/>
            <person name="Hu X."/>
            <person name="Goodman L."/>
            <person name="Tafer H."/>
            <person name="Vignal A."/>
            <person name="Lee T."/>
            <person name="Kim K.W."/>
            <person name="Sheng Z."/>
            <person name="An Y."/>
            <person name="Searle S."/>
            <person name="Herrero J."/>
            <person name="Groenen M.A."/>
            <person name="Crooijmans R.P."/>
            <person name="Faraut T."/>
            <person name="Cai Q."/>
            <person name="Webster R.G."/>
            <person name="Aldridge J.R."/>
            <person name="Warren W.C."/>
            <person name="Bartschat S."/>
            <person name="Kehr S."/>
            <person name="Marz M."/>
            <person name="Stadler P.F."/>
            <person name="Smith J."/>
            <person name="Kraus R.H."/>
            <person name="Zhao Y."/>
            <person name="Ren L."/>
            <person name="Fei J."/>
            <person name="Morisson M."/>
            <person name="Kaiser P."/>
            <person name="Griffin D.K."/>
            <person name="Rao M."/>
            <person name="Pitel F."/>
            <person name="Wang J."/>
            <person name="Li N."/>
        </authorList>
    </citation>
    <scope>NUCLEOTIDE SEQUENCE [LARGE SCALE GENOMIC DNA]</scope>
</reference>
<proteinExistence type="predicted"/>